<organism evidence="3 4">
    <name type="scientific">Heliocybe sulcata</name>
    <dbReference type="NCBI Taxonomy" id="5364"/>
    <lineage>
        <taxon>Eukaryota</taxon>
        <taxon>Fungi</taxon>
        <taxon>Dikarya</taxon>
        <taxon>Basidiomycota</taxon>
        <taxon>Agaricomycotina</taxon>
        <taxon>Agaricomycetes</taxon>
        <taxon>Gloeophyllales</taxon>
        <taxon>Gloeophyllaceae</taxon>
        <taxon>Heliocybe</taxon>
    </lineage>
</organism>
<feature type="domain" description="Protein CPL1-like" evidence="2">
    <location>
        <begin position="223"/>
        <end position="282"/>
    </location>
</feature>
<evidence type="ECO:0000259" key="2">
    <source>
        <dbReference type="Pfam" id="PF21671"/>
    </source>
</evidence>
<dbReference type="Pfam" id="PF21671">
    <property type="entry name" value="CPL1-like"/>
    <property type="match status" value="1"/>
</dbReference>
<proteinExistence type="predicted"/>
<dbReference type="Proteomes" id="UP000305948">
    <property type="component" value="Unassembled WGS sequence"/>
</dbReference>
<dbReference type="STRING" id="5364.A0A5C3NHU5"/>
<dbReference type="AlphaFoldDB" id="A0A5C3NHU5"/>
<sequence>MCKRSTTPSSPSPPSGSSSCKSSEFWWEPKSCCLPHGGQPSPPSPPSGSSCASSNWYWHTGKSCCVPKTPSAPTPSCPAGFSWLNWLCSRAPTTPSTPSTPSGSSSCKSSEFWWEPKSCCLPHGGHPSPPSPPSGNSCPSNGWYWHTGKSCCVPKTPSPPAPSCPAGWSWLSWLCSRSPSGPQPSGHHKRAVNKSRTLCPTGLEACPVSSLSGLRGLNATSDYECLDTTSELESCGGCASTGKGQDCTAIEGAWNVGCNKGACAVYSCAAGYKVGIDGQSCVAL</sequence>
<evidence type="ECO:0000313" key="3">
    <source>
        <dbReference type="EMBL" id="TFK57294.1"/>
    </source>
</evidence>
<dbReference type="EMBL" id="ML213503">
    <property type="protein sequence ID" value="TFK57294.1"/>
    <property type="molecule type" value="Genomic_DNA"/>
</dbReference>
<dbReference type="InterPro" id="IPR048661">
    <property type="entry name" value="CPL1-like"/>
</dbReference>
<evidence type="ECO:0000256" key="1">
    <source>
        <dbReference type="SAM" id="MobiDB-lite"/>
    </source>
</evidence>
<accession>A0A5C3NHU5</accession>
<name>A0A5C3NHU5_9AGAM</name>
<feature type="region of interest" description="Disordered" evidence="1">
    <location>
        <begin position="1"/>
        <end position="23"/>
    </location>
</feature>
<dbReference type="OrthoDB" id="439917at2759"/>
<dbReference type="PANTHER" id="PTHR35192">
    <property type="entry name" value="PROTEIN, PUTATIVE-RELATED"/>
    <property type="match status" value="1"/>
</dbReference>
<evidence type="ECO:0000313" key="4">
    <source>
        <dbReference type="Proteomes" id="UP000305948"/>
    </source>
</evidence>
<keyword evidence="4" id="KW-1185">Reference proteome</keyword>
<dbReference type="InterPro" id="IPR038955">
    <property type="entry name" value="PriA/CPL1_fungi"/>
</dbReference>
<protein>
    <recommendedName>
        <fullName evidence="2">Protein CPL1-like domain-containing protein</fullName>
    </recommendedName>
</protein>
<gene>
    <name evidence="3" type="ORF">OE88DRAFT_1650935</name>
</gene>
<dbReference type="PANTHER" id="PTHR35192:SF2">
    <property type="entry name" value="APPLE DOMAIN-CONTAINING PROTEIN"/>
    <property type="match status" value="1"/>
</dbReference>
<dbReference type="PROSITE" id="PS51257">
    <property type="entry name" value="PROKAR_LIPOPROTEIN"/>
    <property type="match status" value="1"/>
</dbReference>
<reference evidence="3 4" key="1">
    <citation type="journal article" date="2019" name="Nat. Ecol. Evol.">
        <title>Megaphylogeny resolves global patterns of mushroom evolution.</title>
        <authorList>
            <person name="Varga T."/>
            <person name="Krizsan K."/>
            <person name="Foldi C."/>
            <person name="Dima B."/>
            <person name="Sanchez-Garcia M."/>
            <person name="Sanchez-Ramirez S."/>
            <person name="Szollosi G.J."/>
            <person name="Szarkandi J.G."/>
            <person name="Papp V."/>
            <person name="Albert L."/>
            <person name="Andreopoulos W."/>
            <person name="Angelini C."/>
            <person name="Antonin V."/>
            <person name="Barry K.W."/>
            <person name="Bougher N.L."/>
            <person name="Buchanan P."/>
            <person name="Buyck B."/>
            <person name="Bense V."/>
            <person name="Catcheside P."/>
            <person name="Chovatia M."/>
            <person name="Cooper J."/>
            <person name="Damon W."/>
            <person name="Desjardin D."/>
            <person name="Finy P."/>
            <person name="Geml J."/>
            <person name="Haridas S."/>
            <person name="Hughes K."/>
            <person name="Justo A."/>
            <person name="Karasinski D."/>
            <person name="Kautmanova I."/>
            <person name="Kiss B."/>
            <person name="Kocsube S."/>
            <person name="Kotiranta H."/>
            <person name="LaButti K.M."/>
            <person name="Lechner B.E."/>
            <person name="Liimatainen K."/>
            <person name="Lipzen A."/>
            <person name="Lukacs Z."/>
            <person name="Mihaltcheva S."/>
            <person name="Morgado L.N."/>
            <person name="Niskanen T."/>
            <person name="Noordeloos M.E."/>
            <person name="Ohm R.A."/>
            <person name="Ortiz-Santana B."/>
            <person name="Ovrebo C."/>
            <person name="Racz N."/>
            <person name="Riley R."/>
            <person name="Savchenko A."/>
            <person name="Shiryaev A."/>
            <person name="Soop K."/>
            <person name="Spirin V."/>
            <person name="Szebenyi C."/>
            <person name="Tomsovsky M."/>
            <person name="Tulloss R.E."/>
            <person name="Uehling J."/>
            <person name="Grigoriev I.V."/>
            <person name="Vagvolgyi C."/>
            <person name="Papp T."/>
            <person name="Martin F.M."/>
            <person name="Miettinen O."/>
            <person name="Hibbett D.S."/>
            <person name="Nagy L.G."/>
        </authorList>
    </citation>
    <scope>NUCLEOTIDE SEQUENCE [LARGE SCALE GENOMIC DNA]</scope>
    <source>
        <strain evidence="3 4">OMC1185</strain>
    </source>
</reference>